<dbReference type="STRING" id="553467.SAMN04488063_2219"/>
<dbReference type="EMBL" id="FOOQ01000002">
    <property type="protein sequence ID" value="SFG49423.1"/>
    <property type="molecule type" value="Genomic_DNA"/>
</dbReference>
<protein>
    <recommendedName>
        <fullName evidence="1">DUF7662 domain-containing protein</fullName>
    </recommendedName>
</protein>
<gene>
    <name evidence="2" type="ORF">SAMN04488063_2219</name>
</gene>
<dbReference type="AlphaFoldDB" id="A0A1I2SAP1"/>
<dbReference type="OrthoDB" id="275431at2157"/>
<proteinExistence type="predicted"/>
<dbReference type="Pfam" id="PF24698">
    <property type="entry name" value="DUF7662"/>
    <property type="match status" value="1"/>
</dbReference>
<dbReference type="Proteomes" id="UP000198876">
    <property type="component" value="Unassembled WGS sequence"/>
</dbReference>
<evidence type="ECO:0000313" key="3">
    <source>
        <dbReference type="Proteomes" id="UP000198876"/>
    </source>
</evidence>
<reference evidence="3" key="1">
    <citation type="submission" date="2016-10" db="EMBL/GenBank/DDBJ databases">
        <authorList>
            <person name="Varghese N."/>
            <person name="Submissions S."/>
        </authorList>
    </citation>
    <scope>NUCLEOTIDE SEQUENCE [LARGE SCALE GENOMIC DNA]</scope>
    <source>
        <strain evidence="3">CGMCC 1.7739</strain>
    </source>
</reference>
<keyword evidence="3" id="KW-1185">Reference proteome</keyword>
<evidence type="ECO:0000259" key="1">
    <source>
        <dbReference type="Pfam" id="PF24698"/>
    </source>
</evidence>
<name>A0A1I2SAP1_9EURY</name>
<sequence length="275" mass="30190">MEVCGYEFETVGRLDPDRTDGGVVAVAVPQREYGAHEQSSVHPDGWGPFCRFELRSDRASRPGVYLVTVDDEAVYVGEASDLGEQFTDGYGDVAPADCFEGGDRRACRVNTEVFHAARAGRDVHVHLHSTADFEGTKAENAALRRVIRGDLLSAFDAAWNREGGDEAFADAMADADARTPANAEGTGSPPSGKYRALYDYLAGHEFDRVRLSFAELEAVLGAAVPDSARNWRQWWTNSEESHPHARSWLHAGYEVASLSLGDELVIFERRIPDGR</sequence>
<feature type="domain" description="DUF7662" evidence="1">
    <location>
        <begin position="194"/>
        <end position="268"/>
    </location>
</feature>
<dbReference type="InterPro" id="IPR056079">
    <property type="entry name" value="DUF7662"/>
</dbReference>
<evidence type="ECO:0000313" key="2">
    <source>
        <dbReference type="EMBL" id="SFG49423.1"/>
    </source>
</evidence>
<dbReference type="RefSeq" id="WP_092892134.1">
    <property type="nucleotide sequence ID" value="NZ_FOOQ01000002.1"/>
</dbReference>
<accession>A0A1I2SAP1</accession>
<organism evidence="2 3">
    <name type="scientific">Halopelagius inordinatus</name>
    <dbReference type="NCBI Taxonomy" id="553467"/>
    <lineage>
        <taxon>Archaea</taxon>
        <taxon>Methanobacteriati</taxon>
        <taxon>Methanobacteriota</taxon>
        <taxon>Stenosarchaea group</taxon>
        <taxon>Halobacteria</taxon>
        <taxon>Halobacteriales</taxon>
        <taxon>Haloferacaceae</taxon>
    </lineage>
</organism>